<dbReference type="Gene3D" id="3.40.50.150">
    <property type="entry name" value="Vaccinia Virus protein VP39"/>
    <property type="match status" value="1"/>
</dbReference>
<comment type="similarity">
    <text evidence="1">Belongs to the class I-like SAM-binding methyltransferase superfamily. NNMT/PNMT/TEMT family.</text>
</comment>
<dbReference type="InterPro" id="IPR000940">
    <property type="entry name" value="NNMT_TEMT_trans"/>
</dbReference>
<organism evidence="5 6">
    <name type="scientific">Lingula anatina</name>
    <name type="common">Brachiopod</name>
    <name type="synonym">Lingula unguis</name>
    <dbReference type="NCBI Taxonomy" id="7574"/>
    <lineage>
        <taxon>Eukaryota</taxon>
        <taxon>Metazoa</taxon>
        <taxon>Spiralia</taxon>
        <taxon>Lophotrochozoa</taxon>
        <taxon>Brachiopoda</taxon>
        <taxon>Linguliformea</taxon>
        <taxon>Lingulata</taxon>
        <taxon>Lingulida</taxon>
        <taxon>Linguloidea</taxon>
        <taxon>Lingulidae</taxon>
        <taxon>Lingula</taxon>
    </lineage>
</organism>
<dbReference type="PANTHER" id="PTHR10867:SF17">
    <property type="entry name" value="NICOTINAMIDE N-METHYLTRANSFERASE"/>
    <property type="match status" value="1"/>
</dbReference>
<sequence length="286" mass="32747">MANSKDDREPTLRSGNDYDSVFDPNAYLTLYYSDVEGYKAGLLQFRLKTLHEIFSTGRASVKEKKLEMLILTASKIKGTRLLDIGTGPCIHSVISASKWFDEITLTDFADVNRRALKKWWLEEDGAWNWDPFFKYVAKLDGNEGKWEKYREKLRKKIKDVLVCDVHKVNPISPHKAGRYMYDAITSCQCLEVASADTEAYKQAIKNVVSFLKVNGYFVLIGNLNDRLYHVGQETFFCLPLEKETVEEALEQAGLENITWCQYDVGKEDDEMECILFVASATKKAVM</sequence>
<protein>
    <submittedName>
        <fullName evidence="6">Indolethylamine N-methyltransferase-like</fullName>
    </submittedName>
</protein>
<gene>
    <name evidence="6" type="primary">LOC106157421</name>
</gene>
<evidence type="ECO:0000313" key="6">
    <source>
        <dbReference type="RefSeq" id="XP_013388507.1"/>
    </source>
</evidence>
<dbReference type="AlphaFoldDB" id="A0A1S3HR44"/>
<dbReference type="GO" id="GO:0005829">
    <property type="term" value="C:cytosol"/>
    <property type="evidence" value="ECO:0007669"/>
    <property type="project" value="TreeGrafter"/>
</dbReference>
<keyword evidence="3" id="KW-0808">Transferase</keyword>
<keyword evidence="4" id="KW-0949">S-adenosyl-L-methionine</keyword>
<dbReference type="PROSITE" id="PS51681">
    <property type="entry name" value="SAM_MT_NNMT_PNMT_TEMT"/>
    <property type="match status" value="1"/>
</dbReference>
<dbReference type="GO" id="GO:0032259">
    <property type="term" value="P:methylation"/>
    <property type="evidence" value="ECO:0007669"/>
    <property type="project" value="UniProtKB-KW"/>
</dbReference>
<evidence type="ECO:0000256" key="2">
    <source>
        <dbReference type="ARBA" id="ARBA00022603"/>
    </source>
</evidence>
<name>A0A1S3HR44_LINAN</name>
<dbReference type="STRING" id="7574.A0A1S3HR44"/>
<dbReference type="OrthoDB" id="10050085at2759"/>
<evidence type="ECO:0000256" key="1">
    <source>
        <dbReference type="ARBA" id="ARBA00007996"/>
    </source>
</evidence>
<evidence type="ECO:0000256" key="4">
    <source>
        <dbReference type="ARBA" id="ARBA00022691"/>
    </source>
</evidence>
<keyword evidence="5" id="KW-1185">Reference proteome</keyword>
<evidence type="ECO:0000256" key="3">
    <source>
        <dbReference type="ARBA" id="ARBA00022679"/>
    </source>
</evidence>
<keyword evidence="2" id="KW-0489">Methyltransferase</keyword>
<evidence type="ECO:0000313" key="5">
    <source>
        <dbReference type="Proteomes" id="UP000085678"/>
    </source>
</evidence>
<dbReference type="GO" id="GO:0008170">
    <property type="term" value="F:N-methyltransferase activity"/>
    <property type="evidence" value="ECO:0007669"/>
    <property type="project" value="TreeGrafter"/>
</dbReference>
<dbReference type="RefSeq" id="XP_013388507.1">
    <property type="nucleotide sequence ID" value="XM_013533053.1"/>
</dbReference>
<dbReference type="PANTHER" id="PTHR10867">
    <property type="entry name" value="NNMT/PNMT/TEMT FAMILY MEMBER"/>
    <property type="match status" value="1"/>
</dbReference>
<proteinExistence type="inferred from homology"/>
<dbReference type="GeneID" id="106157421"/>
<reference evidence="6" key="1">
    <citation type="submission" date="2025-08" db="UniProtKB">
        <authorList>
            <consortium name="RefSeq"/>
        </authorList>
    </citation>
    <scope>IDENTIFICATION</scope>
    <source>
        <tissue evidence="6">Gonads</tissue>
    </source>
</reference>
<dbReference type="InParanoid" id="A0A1S3HR44"/>
<dbReference type="SUPFAM" id="SSF53335">
    <property type="entry name" value="S-adenosyl-L-methionine-dependent methyltransferases"/>
    <property type="match status" value="1"/>
</dbReference>
<dbReference type="Pfam" id="PF01234">
    <property type="entry name" value="NNMT_PNMT_TEMT"/>
    <property type="match status" value="1"/>
</dbReference>
<accession>A0A1S3HR44</accession>
<dbReference type="KEGG" id="lak:106157421"/>
<dbReference type="Proteomes" id="UP000085678">
    <property type="component" value="Unplaced"/>
</dbReference>
<dbReference type="InterPro" id="IPR029063">
    <property type="entry name" value="SAM-dependent_MTases_sf"/>
</dbReference>